<evidence type="ECO:0000313" key="1">
    <source>
        <dbReference type="EMBL" id="XPM65925.1"/>
    </source>
</evidence>
<dbReference type="EMBL" id="CP182909">
    <property type="protein sequence ID" value="XPM65925.1"/>
    <property type="molecule type" value="Genomic_DNA"/>
</dbReference>
<sequence>MGGWGDGGGEKKINRLLFYILHSELSTYFPTQHLLPHSALSTLHSALREAPSSGWGKSTVRAIAISLKLSLG</sequence>
<reference evidence="1 2" key="1">
    <citation type="journal article" date="2016" name="Genome Announc.">
        <title>Draft Genome Sequence of the Thermotolerant Cyanobacterium Desertifilum sp. IPPAS B-1220.</title>
        <authorList>
            <person name="Mironov K.S."/>
            <person name="Sinetova M.A."/>
            <person name="Bolatkhan K."/>
            <person name="Zayadan B.K."/>
            <person name="Ustinova V.V."/>
            <person name="Kupriyanova E.V."/>
            <person name="Skrypnik A.N."/>
            <person name="Gogoleva N.E."/>
            <person name="Gogolev Y.V."/>
            <person name="Los D.A."/>
        </authorList>
    </citation>
    <scope>NUCLEOTIDE SEQUENCE [LARGE SCALE GENOMIC DNA]</scope>
    <source>
        <strain evidence="1 2">IPPAS B-1220</strain>
    </source>
</reference>
<protein>
    <submittedName>
        <fullName evidence="1">Uncharacterized protein</fullName>
    </submittedName>
</protein>
<organism evidence="1 2">
    <name type="scientific">Desertifilum tharense IPPAS B-1220</name>
    <dbReference type="NCBI Taxonomy" id="1781255"/>
    <lineage>
        <taxon>Bacteria</taxon>
        <taxon>Bacillati</taxon>
        <taxon>Cyanobacteriota</taxon>
        <taxon>Cyanophyceae</taxon>
        <taxon>Desertifilales</taxon>
        <taxon>Desertifilaceae</taxon>
        <taxon>Desertifilum</taxon>
    </lineage>
</organism>
<gene>
    <name evidence="1" type="ORF">BH720_010750</name>
</gene>
<proteinExistence type="predicted"/>
<accession>A0ACD5GZ70</accession>
<evidence type="ECO:0000313" key="2">
    <source>
        <dbReference type="Proteomes" id="UP000095472"/>
    </source>
</evidence>
<dbReference type="Proteomes" id="UP000095472">
    <property type="component" value="Chromosome"/>
</dbReference>
<keyword evidence="2" id="KW-1185">Reference proteome</keyword>
<name>A0ACD5GZ70_9CYAN</name>